<evidence type="ECO:0000313" key="1">
    <source>
        <dbReference type="EMBL" id="TFK34041.1"/>
    </source>
</evidence>
<keyword evidence="2" id="KW-1185">Reference proteome</keyword>
<dbReference type="InterPro" id="IPR032675">
    <property type="entry name" value="LRR_dom_sf"/>
</dbReference>
<dbReference type="SUPFAM" id="SSF52047">
    <property type="entry name" value="RNI-like"/>
    <property type="match status" value="1"/>
</dbReference>
<dbReference type="Proteomes" id="UP000308652">
    <property type="component" value="Unassembled WGS sequence"/>
</dbReference>
<organism evidence="1 2">
    <name type="scientific">Crucibulum laeve</name>
    <dbReference type="NCBI Taxonomy" id="68775"/>
    <lineage>
        <taxon>Eukaryota</taxon>
        <taxon>Fungi</taxon>
        <taxon>Dikarya</taxon>
        <taxon>Basidiomycota</taxon>
        <taxon>Agaricomycotina</taxon>
        <taxon>Agaricomycetes</taxon>
        <taxon>Agaricomycetidae</taxon>
        <taxon>Agaricales</taxon>
        <taxon>Agaricineae</taxon>
        <taxon>Nidulariaceae</taxon>
        <taxon>Crucibulum</taxon>
    </lineage>
</organism>
<sequence length="554" mass="62457">MDIRMSPPIADRSVQINTNMDSEGEVVDRTICANYGTYSTAANVYAPQTVETLALLRSGYIPSDSERFVIEESIKDGYDELGVWDREIYRLRAILYHAEQQYRCAEDFIHARKALLSHTRTIPIDILGEIFTHCLHGPETWAGYPAAVALSHVCSKWRTAALAMSALWSTFSIEFDLLPSGDAVLEYMNACINRSRRQPLSFKILASNDPYDSITNLRIIDLLESCSERWEHVTFSMPRDSLLNTPLSWPGSFPKLKSLKLEDSTSMPPHASNKYSPIRFTANAPRLRKLALCNLPTNFIEGNIWSQLTELRLQGNGMRSTKDILQLLSKAGALVRLHVEDAGSINPYMFSGARVRHIYLRYLTIWSPKAQRFLEHLVLPNLKGLDIDYCETPINPYPAVSSGTLTRLLERSQCQLKDLALTDTPVSELLKILSMTPSLTNLSLRNFDITTPFLMRLAFGYSGFGEPAYLPKLRELSLDAFPSRKVWPDIAEALSAVVKSRTTGVTISAGPQHLSHLQMLRFHLHRHTHGHRECATLYELAHEVGLYLLCGTCQ</sequence>
<dbReference type="AlphaFoldDB" id="A0A5C3LZ31"/>
<accession>A0A5C3LZ31</accession>
<protein>
    <recommendedName>
        <fullName evidence="3">F-box domain-containing protein</fullName>
    </recommendedName>
</protein>
<name>A0A5C3LZ31_9AGAR</name>
<reference evidence="1 2" key="1">
    <citation type="journal article" date="2019" name="Nat. Ecol. Evol.">
        <title>Megaphylogeny resolves global patterns of mushroom evolution.</title>
        <authorList>
            <person name="Varga T."/>
            <person name="Krizsan K."/>
            <person name="Foldi C."/>
            <person name="Dima B."/>
            <person name="Sanchez-Garcia M."/>
            <person name="Sanchez-Ramirez S."/>
            <person name="Szollosi G.J."/>
            <person name="Szarkandi J.G."/>
            <person name="Papp V."/>
            <person name="Albert L."/>
            <person name="Andreopoulos W."/>
            <person name="Angelini C."/>
            <person name="Antonin V."/>
            <person name="Barry K.W."/>
            <person name="Bougher N.L."/>
            <person name="Buchanan P."/>
            <person name="Buyck B."/>
            <person name="Bense V."/>
            <person name="Catcheside P."/>
            <person name="Chovatia M."/>
            <person name="Cooper J."/>
            <person name="Damon W."/>
            <person name="Desjardin D."/>
            <person name="Finy P."/>
            <person name="Geml J."/>
            <person name="Haridas S."/>
            <person name="Hughes K."/>
            <person name="Justo A."/>
            <person name="Karasinski D."/>
            <person name="Kautmanova I."/>
            <person name="Kiss B."/>
            <person name="Kocsube S."/>
            <person name="Kotiranta H."/>
            <person name="LaButti K.M."/>
            <person name="Lechner B.E."/>
            <person name="Liimatainen K."/>
            <person name="Lipzen A."/>
            <person name="Lukacs Z."/>
            <person name="Mihaltcheva S."/>
            <person name="Morgado L.N."/>
            <person name="Niskanen T."/>
            <person name="Noordeloos M.E."/>
            <person name="Ohm R.A."/>
            <person name="Ortiz-Santana B."/>
            <person name="Ovrebo C."/>
            <person name="Racz N."/>
            <person name="Riley R."/>
            <person name="Savchenko A."/>
            <person name="Shiryaev A."/>
            <person name="Soop K."/>
            <person name="Spirin V."/>
            <person name="Szebenyi C."/>
            <person name="Tomsovsky M."/>
            <person name="Tulloss R.E."/>
            <person name="Uehling J."/>
            <person name="Grigoriev I.V."/>
            <person name="Vagvolgyi C."/>
            <person name="Papp T."/>
            <person name="Martin F.M."/>
            <person name="Miettinen O."/>
            <person name="Hibbett D.S."/>
            <person name="Nagy L.G."/>
        </authorList>
    </citation>
    <scope>NUCLEOTIDE SEQUENCE [LARGE SCALE GENOMIC DNA]</scope>
    <source>
        <strain evidence="1 2">CBS 166.37</strain>
    </source>
</reference>
<evidence type="ECO:0008006" key="3">
    <source>
        <dbReference type="Google" id="ProtNLM"/>
    </source>
</evidence>
<dbReference type="OrthoDB" id="3266451at2759"/>
<proteinExistence type="predicted"/>
<gene>
    <name evidence="1" type="ORF">BDQ12DRAFT_738431</name>
</gene>
<dbReference type="Gene3D" id="3.80.10.10">
    <property type="entry name" value="Ribonuclease Inhibitor"/>
    <property type="match status" value="1"/>
</dbReference>
<dbReference type="STRING" id="68775.A0A5C3LZ31"/>
<dbReference type="PANTHER" id="PTHR38926">
    <property type="entry name" value="F-BOX DOMAIN CONTAINING PROTEIN, EXPRESSED"/>
    <property type="match status" value="1"/>
</dbReference>
<dbReference type="PANTHER" id="PTHR38926:SF72">
    <property type="entry name" value="IM:7136021-RELATED"/>
    <property type="match status" value="1"/>
</dbReference>
<evidence type="ECO:0000313" key="2">
    <source>
        <dbReference type="Proteomes" id="UP000308652"/>
    </source>
</evidence>
<dbReference type="EMBL" id="ML213637">
    <property type="protein sequence ID" value="TFK34041.1"/>
    <property type="molecule type" value="Genomic_DNA"/>
</dbReference>